<sequence>MISLNKDFLSSLIKDNHNSLWRINKIDYNLSSHHLIKYNKPLLETNDYMTKGIYRSIIYDETKNKILSFAPPKSLSHTCEEFLNEWNNEDIRIEEFIDGIMIQVYYNGFKWEIATRSIITANKTFYHTYKTFKTMFYEACNFANLNIECLNQDYVYSFVMQHPDNKIVVHIDTPKLYLVDIFRLIDNKHTTNIEYITLDKQIYNATLDKTQPLNVHYPTIYHTNTSQDDISEYETKYCGKDTEYNIVGIIIKNIKSGKRCKLRNPNYNLVKRLRGNQPNMIYRYIEVLKNKSVEQYLHYFEEDKQFFIMYKIRLSQYIKELHNYYISCYIKKAHISKEYPLLFRYHMYHLHKQYKQSKKNIYQDDVKQYIYNLDNSDIFNIIHFFSDQMISYS</sequence>
<dbReference type="EMBL" id="MN448299">
    <property type="protein sequence ID" value="QFG75148.1"/>
    <property type="molecule type" value="Genomic_DNA"/>
</dbReference>
<proteinExistence type="predicted"/>
<evidence type="ECO:0000313" key="1">
    <source>
        <dbReference type="EMBL" id="QFG75148.1"/>
    </source>
</evidence>
<name>A0A5J6VMK6_9VIRU</name>
<evidence type="ECO:0008006" key="2">
    <source>
        <dbReference type="Google" id="ProtNLM"/>
    </source>
</evidence>
<protein>
    <recommendedName>
        <fullName evidence="2">RNA ligase</fullName>
    </recommendedName>
</protein>
<organism evidence="1">
    <name type="scientific">Megaviridae environmental sample</name>
    <dbReference type="NCBI Taxonomy" id="1737588"/>
    <lineage>
        <taxon>Viruses</taxon>
        <taxon>Varidnaviria</taxon>
        <taxon>Bamfordvirae</taxon>
        <taxon>Nucleocytoviricota</taxon>
        <taxon>Megaviricetes</taxon>
        <taxon>Imitervirales</taxon>
        <taxon>Mimiviridae</taxon>
        <taxon>environmental samples</taxon>
    </lineage>
</organism>
<accession>A0A5J6VMK6</accession>
<reference evidence="1" key="1">
    <citation type="journal article" date="2019" name="Philos. Trans. R. Soc. Lond., B, Biol. Sci.">
        <title>Targeted metagenomic recovery of four divergent viruses reveals shared and distinctive characteristics of giant viruses of marine eukaryotes.</title>
        <authorList>
            <person name="Needham D.M."/>
            <person name="Poirier C."/>
            <person name="Hehenberger E."/>
            <person name="Jimenez V."/>
            <person name="Swalwell J.E."/>
            <person name="Santoro A.E."/>
            <person name="Worden A.Z."/>
        </authorList>
    </citation>
    <scope>NUCLEOTIDE SEQUENCE</scope>
    <source>
        <strain evidence="1">OPacV-421</strain>
    </source>
</reference>